<keyword evidence="2" id="KW-1185">Reference proteome</keyword>
<accession>A0AA36JDA5</accession>
<sequence length="154" mass="16813">MVSGPASRSAAPGSIMTWTASTPRELGGRAALESRIILRSAPCDQARQSRPLAVFYLLYRSLQNLLDCLQLEERLAAARVARARVGGLRAAESREKRCSLLRSGNLRGWARSVRPPSQFSTGYVPDQVEGNSLGVLAWSLVYLLLIGSSSRDLR</sequence>
<organism evidence="1 2">
    <name type="scientific">Effrenium voratum</name>
    <dbReference type="NCBI Taxonomy" id="2562239"/>
    <lineage>
        <taxon>Eukaryota</taxon>
        <taxon>Sar</taxon>
        <taxon>Alveolata</taxon>
        <taxon>Dinophyceae</taxon>
        <taxon>Suessiales</taxon>
        <taxon>Symbiodiniaceae</taxon>
        <taxon>Effrenium</taxon>
    </lineage>
</organism>
<dbReference type="EMBL" id="CAUJNA010003485">
    <property type="protein sequence ID" value="CAJ1403215.1"/>
    <property type="molecule type" value="Genomic_DNA"/>
</dbReference>
<evidence type="ECO:0000313" key="2">
    <source>
        <dbReference type="Proteomes" id="UP001178507"/>
    </source>
</evidence>
<proteinExistence type="predicted"/>
<gene>
    <name evidence="1" type="ORF">EVOR1521_LOCUS25941</name>
</gene>
<evidence type="ECO:0000313" key="1">
    <source>
        <dbReference type="EMBL" id="CAJ1403215.1"/>
    </source>
</evidence>
<reference evidence="1" key="1">
    <citation type="submission" date="2023-08" db="EMBL/GenBank/DDBJ databases">
        <authorList>
            <person name="Chen Y."/>
            <person name="Shah S."/>
            <person name="Dougan E. K."/>
            <person name="Thang M."/>
            <person name="Chan C."/>
        </authorList>
    </citation>
    <scope>NUCLEOTIDE SEQUENCE</scope>
</reference>
<comment type="caution">
    <text evidence="1">The sequence shown here is derived from an EMBL/GenBank/DDBJ whole genome shotgun (WGS) entry which is preliminary data.</text>
</comment>
<dbReference type="AlphaFoldDB" id="A0AA36JDA5"/>
<name>A0AA36JDA5_9DINO</name>
<protein>
    <submittedName>
        <fullName evidence="1">Uncharacterized protein</fullName>
    </submittedName>
</protein>
<dbReference type="Proteomes" id="UP001178507">
    <property type="component" value="Unassembled WGS sequence"/>
</dbReference>